<proteinExistence type="predicted"/>
<dbReference type="AlphaFoldDB" id="A0A2X0V591"/>
<dbReference type="InterPro" id="IPR014718">
    <property type="entry name" value="GH-type_carb-bd"/>
</dbReference>
<evidence type="ECO:0008006" key="3">
    <source>
        <dbReference type="Google" id="ProtNLM"/>
    </source>
</evidence>
<dbReference type="GO" id="GO:0030246">
    <property type="term" value="F:carbohydrate binding"/>
    <property type="evidence" value="ECO:0007669"/>
    <property type="project" value="InterPro"/>
</dbReference>
<keyword evidence="2" id="KW-1185">Reference proteome</keyword>
<evidence type="ECO:0000313" key="1">
    <source>
        <dbReference type="EMBL" id="SPT69674.1"/>
    </source>
</evidence>
<dbReference type="Gene3D" id="2.70.98.10">
    <property type="match status" value="1"/>
</dbReference>
<gene>
    <name evidence="1" type="ORF">NCTC13093_01053</name>
</gene>
<dbReference type="Proteomes" id="UP000250086">
    <property type="component" value="Unassembled WGS sequence"/>
</dbReference>
<organism evidence="1 2">
    <name type="scientific">Anaerobiospirillum thomasii</name>
    <dbReference type="NCBI Taxonomy" id="179995"/>
    <lineage>
        <taxon>Bacteria</taxon>
        <taxon>Pseudomonadati</taxon>
        <taxon>Pseudomonadota</taxon>
        <taxon>Gammaproteobacteria</taxon>
        <taxon>Aeromonadales</taxon>
        <taxon>Succinivibrionaceae</taxon>
        <taxon>Anaerobiospirillum</taxon>
    </lineage>
</organism>
<protein>
    <recommendedName>
        <fullName evidence="3">DUF4432 domain-containing protein</fullName>
    </recommendedName>
</protein>
<sequence length="339" mass="38237">MARVNLFKSDFAEYKKCVAELDDLSVSTFKYATGIESVTLKNSQGYVEILPYMGQIIWDLNFKGKSLKLHNIFDMPRKAQSIVDTYGCFAFHSGLLANGCPSDKDNHPLHGEFSVIDMYESYLEIGQDYISIVSVCDYCKGFGYHYEAVAKVTLKSAQSYIDISLDVLNKTCTDMPLQYMCHMNYAYFDKARMSCNIPASAFVLRKSIPSHVHPTAKWLAYAKELDAMHDRGETLEVLADKDMYDPEIVFMADNVSSYVKDAVFEMHLDDGSTCFVSYDTADFNSVTRWIMYNDDLKVAAFALPATCRPEGAHAAREAGTLIYLKPGQSRSFKVRTGLR</sequence>
<accession>A0A2X0V591</accession>
<dbReference type="CDD" id="cd09269">
    <property type="entry name" value="deoxyribose_mutarotase"/>
    <property type="match status" value="1"/>
</dbReference>
<dbReference type="RefSeq" id="WP_113743829.1">
    <property type="nucleotide sequence ID" value="NZ_UAPV01000001.1"/>
</dbReference>
<dbReference type="GO" id="GO:0003824">
    <property type="term" value="F:catalytic activity"/>
    <property type="evidence" value="ECO:0007669"/>
    <property type="project" value="InterPro"/>
</dbReference>
<dbReference type="SUPFAM" id="SSF74650">
    <property type="entry name" value="Galactose mutarotase-like"/>
    <property type="match status" value="1"/>
</dbReference>
<dbReference type="EMBL" id="UAPV01000001">
    <property type="protein sequence ID" value="SPT69674.1"/>
    <property type="molecule type" value="Genomic_DNA"/>
</dbReference>
<dbReference type="GO" id="GO:0005975">
    <property type="term" value="P:carbohydrate metabolic process"/>
    <property type="evidence" value="ECO:0007669"/>
    <property type="project" value="InterPro"/>
</dbReference>
<dbReference type="InterPro" id="IPR011013">
    <property type="entry name" value="Gal_mutarotase_sf_dom"/>
</dbReference>
<reference evidence="1 2" key="1">
    <citation type="submission" date="2018-06" db="EMBL/GenBank/DDBJ databases">
        <authorList>
            <consortium name="Pathogen Informatics"/>
            <person name="Doyle S."/>
        </authorList>
    </citation>
    <scope>NUCLEOTIDE SEQUENCE [LARGE SCALE GENOMIC DNA]</scope>
    <source>
        <strain evidence="1 2">NCTC13093</strain>
    </source>
</reference>
<evidence type="ECO:0000313" key="2">
    <source>
        <dbReference type="Proteomes" id="UP000250086"/>
    </source>
</evidence>
<name>A0A2X0V591_9GAMM</name>